<dbReference type="InterPro" id="IPR036390">
    <property type="entry name" value="WH_DNA-bd_sf"/>
</dbReference>
<dbReference type="PROSITE" id="PS51000">
    <property type="entry name" value="HTH_DEOR_2"/>
    <property type="match status" value="1"/>
</dbReference>
<dbReference type="InterPro" id="IPR014036">
    <property type="entry name" value="DeoR-like_C"/>
</dbReference>
<dbReference type="InterPro" id="IPR050313">
    <property type="entry name" value="Carb_Metab_HTH_regulators"/>
</dbReference>
<dbReference type="PROSITE" id="PS00894">
    <property type="entry name" value="HTH_DEOR_1"/>
    <property type="match status" value="1"/>
</dbReference>
<dbReference type="PRINTS" id="PR00037">
    <property type="entry name" value="HTHLACR"/>
</dbReference>
<evidence type="ECO:0000313" key="6">
    <source>
        <dbReference type="EMBL" id="TQN03354.1"/>
    </source>
</evidence>
<dbReference type="InterPro" id="IPR037171">
    <property type="entry name" value="NagB/RpiA_transferase-like"/>
</dbReference>
<reference evidence="6 7" key="1">
    <citation type="submission" date="2019-06" db="EMBL/GenBank/DDBJ databases">
        <title>Genomic Encyclopedia of Archaeal and Bacterial Type Strains, Phase II (KMG-II): from individual species to whole genera.</title>
        <authorList>
            <person name="Goeker M."/>
        </authorList>
    </citation>
    <scope>NUCLEOTIDE SEQUENCE [LARGE SCALE GENOMIC DNA]</scope>
    <source>
        <strain evidence="6 7">DSM 7270</strain>
    </source>
</reference>
<dbReference type="AlphaFoldDB" id="A0A543L7N2"/>
<evidence type="ECO:0000256" key="1">
    <source>
        <dbReference type="ARBA" id="ARBA00022491"/>
    </source>
</evidence>
<dbReference type="Proteomes" id="UP000316993">
    <property type="component" value="Unassembled WGS sequence"/>
</dbReference>
<dbReference type="SMART" id="SM00420">
    <property type="entry name" value="HTH_DEOR"/>
    <property type="match status" value="1"/>
</dbReference>
<keyword evidence="4" id="KW-0804">Transcription</keyword>
<keyword evidence="3" id="KW-0238">DNA-binding</keyword>
<evidence type="ECO:0000259" key="5">
    <source>
        <dbReference type="PROSITE" id="PS51000"/>
    </source>
</evidence>
<dbReference type="EMBL" id="VFPV01000002">
    <property type="protein sequence ID" value="TQN03354.1"/>
    <property type="molecule type" value="Genomic_DNA"/>
</dbReference>
<gene>
    <name evidence="6" type="ORF">BDD18_2024</name>
</gene>
<dbReference type="Pfam" id="PF08220">
    <property type="entry name" value="HTH_DeoR"/>
    <property type="match status" value="1"/>
</dbReference>
<evidence type="ECO:0000256" key="2">
    <source>
        <dbReference type="ARBA" id="ARBA00023015"/>
    </source>
</evidence>
<dbReference type="PANTHER" id="PTHR30363:SF4">
    <property type="entry name" value="GLYCEROL-3-PHOSPHATE REGULON REPRESSOR"/>
    <property type="match status" value="1"/>
</dbReference>
<dbReference type="SUPFAM" id="SSF100950">
    <property type="entry name" value="NagB/RpiA/CoA transferase-like"/>
    <property type="match status" value="1"/>
</dbReference>
<sequence>MHSFFFALQSRTLHRRADQMFQICYASVATHAPSPPTVNTNPRQLQLLEEVRARKSATVEQLADTLGVTLQTVRRDVQRLAESGLLTRFHGGVRVPSSTVENLAHTQRETLHADGKARIARAVAEQVPNDCSLILNIGTTTEAIAKALLHHRGLRVITNNLNVAAILSSNPECEVIVAGGVVRARDRGIVGEAAVDFIRQFKVDIALIGISGIEPDGSLRDFDYREVKVAQTIIEQAREVWLAADHSKFNRPAMVQLATLNQIGRLFTDAPPPEPFPALLQDAGVICTVAA</sequence>
<evidence type="ECO:0000313" key="7">
    <source>
        <dbReference type="Proteomes" id="UP000316993"/>
    </source>
</evidence>
<dbReference type="PANTHER" id="PTHR30363">
    <property type="entry name" value="HTH-TYPE TRANSCRIPTIONAL REGULATOR SRLR-RELATED"/>
    <property type="match status" value="1"/>
</dbReference>
<dbReference type="Gene3D" id="3.30.750.70">
    <property type="entry name" value="4-hydroxybutyrate coenzyme like domains"/>
    <property type="match status" value="1"/>
</dbReference>
<comment type="caution">
    <text evidence="6">The sequence shown here is derived from an EMBL/GenBank/DDBJ whole genome shotgun (WGS) entry which is preliminary data.</text>
</comment>
<proteinExistence type="predicted"/>
<keyword evidence="1" id="KW-0678">Repressor</keyword>
<dbReference type="Pfam" id="PF00455">
    <property type="entry name" value="DeoRC"/>
    <property type="match status" value="1"/>
</dbReference>
<dbReference type="InterPro" id="IPR036388">
    <property type="entry name" value="WH-like_DNA-bd_sf"/>
</dbReference>
<accession>A0A543L7N2</accession>
<dbReference type="InterPro" id="IPR001034">
    <property type="entry name" value="DeoR_HTH"/>
</dbReference>
<dbReference type="Gene3D" id="1.10.10.10">
    <property type="entry name" value="Winged helix-like DNA-binding domain superfamily/Winged helix DNA-binding domain"/>
    <property type="match status" value="1"/>
</dbReference>
<evidence type="ECO:0000256" key="3">
    <source>
        <dbReference type="ARBA" id="ARBA00023125"/>
    </source>
</evidence>
<dbReference type="GO" id="GO:0003700">
    <property type="term" value="F:DNA-binding transcription factor activity"/>
    <property type="evidence" value="ECO:0007669"/>
    <property type="project" value="InterPro"/>
</dbReference>
<dbReference type="SMART" id="SM01134">
    <property type="entry name" value="DeoRC"/>
    <property type="match status" value="1"/>
</dbReference>
<evidence type="ECO:0000256" key="4">
    <source>
        <dbReference type="ARBA" id="ARBA00023163"/>
    </source>
</evidence>
<name>A0A543L7N2_9BURK</name>
<dbReference type="GO" id="GO:0003677">
    <property type="term" value="F:DNA binding"/>
    <property type="evidence" value="ECO:0007669"/>
    <property type="project" value="UniProtKB-KW"/>
</dbReference>
<organism evidence="6 7">
    <name type="scientific">Acidovorax temperans</name>
    <dbReference type="NCBI Taxonomy" id="80878"/>
    <lineage>
        <taxon>Bacteria</taxon>
        <taxon>Pseudomonadati</taxon>
        <taxon>Pseudomonadota</taxon>
        <taxon>Betaproteobacteria</taxon>
        <taxon>Burkholderiales</taxon>
        <taxon>Comamonadaceae</taxon>
        <taxon>Acidovorax</taxon>
    </lineage>
</organism>
<protein>
    <submittedName>
        <fullName evidence="6">DeoR family transcriptional regulator</fullName>
    </submittedName>
</protein>
<keyword evidence="2" id="KW-0805">Transcription regulation</keyword>
<dbReference type="InterPro" id="IPR018356">
    <property type="entry name" value="Tscrpt_reg_HTH_DeoR_CS"/>
</dbReference>
<dbReference type="SUPFAM" id="SSF46785">
    <property type="entry name" value="Winged helix' DNA-binding domain"/>
    <property type="match status" value="1"/>
</dbReference>
<feature type="domain" description="HTH deoR-type" evidence="5">
    <location>
        <begin position="40"/>
        <end position="95"/>
    </location>
</feature>